<keyword evidence="3" id="KW-1185">Reference proteome</keyword>
<feature type="transmembrane region" description="Helical" evidence="1">
    <location>
        <begin position="122"/>
        <end position="140"/>
    </location>
</feature>
<dbReference type="Proteomes" id="UP001370348">
    <property type="component" value="Chromosome"/>
</dbReference>
<feature type="transmembrane region" description="Helical" evidence="1">
    <location>
        <begin position="83"/>
        <end position="102"/>
    </location>
</feature>
<keyword evidence="1" id="KW-0812">Transmembrane</keyword>
<reference evidence="2 3" key="1">
    <citation type="submission" date="2021-12" db="EMBL/GenBank/DDBJ databases">
        <title>Discovery of the Pendulisporaceae a myxobacterial family with distinct sporulation behavior and unique specialized metabolism.</title>
        <authorList>
            <person name="Garcia R."/>
            <person name="Popoff A."/>
            <person name="Bader C.D."/>
            <person name="Loehr J."/>
            <person name="Walesch S."/>
            <person name="Walt C."/>
            <person name="Boldt J."/>
            <person name="Bunk B."/>
            <person name="Haeckl F.J.F.P.J."/>
            <person name="Gunesch A.P."/>
            <person name="Birkelbach J."/>
            <person name="Nuebel U."/>
            <person name="Pietschmann T."/>
            <person name="Bach T."/>
            <person name="Mueller R."/>
        </authorList>
    </citation>
    <scope>NUCLEOTIDE SEQUENCE [LARGE SCALE GENOMIC DNA]</scope>
    <source>
        <strain evidence="2 3">MSr11954</strain>
    </source>
</reference>
<keyword evidence="1" id="KW-1133">Transmembrane helix</keyword>
<evidence type="ECO:0000256" key="1">
    <source>
        <dbReference type="SAM" id="Phobius"/>
    </source>
</evidence>
<gene>
    <name evidence="2" type="ORF">LZC94_07015</name>
</gene>
<sequence length="150" mass="16138">MVAVSSRVPPPGWKTMVALMLFGAVAMIVYWGIWFFGDRSILATQSTDAYSIFENAFPLADAWLGATSLLASIALIRQRPVGLLWTLLAASAAIYLGCMDVLYNLENGVYRGGDAGAVATEVAINVFSFGTGIYGIVFAWRGRAFLAQES</sequence>
<evidence type="ECO:0000313" key="3">
    <source>
        <dbReference type="Proteomes" id="UP001370348"/>
    </source>
</evidence>
<protein>
    <submittedName>
        <fullName evidence="2">Uncharacterized protein</fullName>
    </submittedName>
</protein>
<proteinExistence type="predicted"/>
<dbReference type="RefSeq" id="WP_394826648.1">
    <property type="nucleotide sequence ID" value="NZ_CP089984.1"/>
</dbReference>
<accession>A0ABZ2M1E4</accession>
<dbReference type="EMBL" id="CP089984">
    <property type="protein sequence ID" value="WXB17019.1"/>
    <property type="molecule type" value="Genomic_DNA"/>
</dbReference>
<evidence type="ECO:0000313" key="2">
    <source>
        <dbReference type="EMBL" id="WXB17019.1"/>
    </source>
</evidence>
<organism evidence="2 3">
    <name type="scientific">Pendulispora albinea</name>
    <dbReference type="NCBI Taxonomy" id="2741071"/>
    <lineage>
        <taxon>Bacteria</taxon>
        <taxon>Pseudomonadati</taxon>
        <taxon>Myxococcota</taxon>
        <taxon>Myxococcia</taxon>
        <taxon>Myxococcales</taxon>
        <taxon>Sorangiineae</taxon>
        <taxon>Pendulisporaceae</taxon>
        <taxon>Pendulispora</taxon>
    </lineage>
</organism>
<name>A0ABZ2M1E4_9BACT</name>
<feature type="transmembrane region" description="Helical" evidence="1">
    <location>
        <begin position="16"/>
        <end position="36"/>
    </location>
</feature>
<keyword evidence="1" id="KW-0472">Membrane</keyword>